<keyword evidence="6 16" id="KW-0813">Transport</keyword>
<evidence type="ECO:0000256" key="16">
    <source>
        <dbReference type="HAMAP-Rule" id="MF_00404"/>
    </source>
</evidence>
<dbReference type="HAMAP" id="MF_00404">
    <property type="entry name" value="OadG"/>
    <property type="match status" value="1"/>
</dbReference>
<evidence type="ECO:0000313" key="19">
    <source>
        <dbReference type="Proteomes" id="UP001156682"/>
    </source>
</evidence>
<evidence type="ECO:0000256" key="9">
    <source>
        <dbReference type="ARBA" id="ARBA00022967"/>
    </source>
</evidence>
<comment type="subcellular location">
    <subcellularLocation>
        <location evidence="3 16 17">Cell membrane</location>
        <topology evidence="3 16 17">Single-pass membrane protein</topology>
    </subcellularLocation>
</comment>
<keyword evidence="14 16" id="KW-0739">Sodium transport</keyword>
<evidence type="ECO:0000256" key="2">
    <source>
        <dbReference type="ARBA" id="ARBA00003002"/>
    </source>
</evidence>
<dbReference type="EMBL" id="BSOR01000016">
    <property type="protein sequence ID" value="GLR63646.1"/>
    <property type="molecule type" value="Genomic_DNA"/>
</dbReference>
<keyword evidence="19" id="KW-1185">Reference proteome</keyword>
<dbReference type="InterPro" id="IPR023424">
    <property type="entry name" value="OadG"/>
</dbReference>
<evidence type="ECO:0000256" key="13">
    <source>
        <dbReference type="ARBA" id="ARBA00023136"/>
    </source>
</evidence>
<organism evidence="18 19">
    <name type="scientific">Marinospirillum insulare</name>
    <dbReference type="NCBI Taxonomy" id="217169"/>
    <lineage>
        <taxon>Bacteria</taxon>
        <taxon>Pseudomonadati</taxon>
        <taxon>Pseudomonadota</taxon>
        <taxon>Gammaproteobacteria</taxon>
        <taxon>Oceanospirillales</taxon>
        <taxon>Oceanospirillaceae</taxon>
        <taxon>Marinospirillum</taxon>
    </lineage>
</organism>
<comment type="caution">
    <text evidence="18">The sequence shown here is derived from an EMBL/GenBank/DDBJ whole genome shotgun (WGS) entry which is preliminary data.</text>
</comment>
<comment type="subunit">
    <text evidence="5 16">Heterotrimer of an alpha, a beta and a gamma subunit.</text>
</comment>
<evidence type="ECO:0000256" key="10">
    <source>
        <dbReference type="ARBA" id="ARBA00022989"/>
    </source>
</evidence>
<evidence type="ECO:0000256" key="11">
    <source>
        <dbReference type="ARBA" id="ARBA00023053"/>
    </source>
</evidence>
<evidence type="ECO:0000256" key="1">
    <source>
        <dbReference type="ARBA" id="ARBA00001959"/>
    </source>
</evidence>
<evidence type="ECO:0000256" key="7">
    <source>
        <dbReference type="ARBA" id="ARBA00022475"/>
    </source>
</evidence>
<accession>A0ABQ5ZYA6</accession>
<comment type="cofactor">
    <cofactor evidence="1 16 17">
        <name>Na(+)</name>
        <dbReference type="ChEBI" id="CHEBI:29101"/>
    </cofactor>
</comment>
<keyword evidence="10 16" id="KW-1133">Transmembrane helix</keyword>
<dbReference type="Proteomes" id="UP001156682">
    <property type="component" value="Unassembled WGS sequence"/>
</dbReference>
<evidence type="ECO:0000256" key="4">
    <source>
        <dbReference type="ARBA" id="ARBA00005844"/>
    </source>
</evidence>
<proteinExistence type="inferred from homology"/>
<evidence type="ECO:0000256" key="15">
    <source>
        <dbReference type="ARBA" id="ARBA00048176"/>
    </source>
</evidence>
<keyword evidence="7 16" id="KW-1003">Cell membrane</keyword>
<comment type="similarity">
    <text evidence="4 16 17">Belongs to the OadG family.</text>
</comment>
<feature type="transmembrane region" description="Helical" evidence="16 17">
    <location>
        <begin position="12"/>
        <end position="34"/>
    </location>
</feature>
<evidence type="ECO:0000256" key="12">
    <source>
        <dbReference type="ARBA" id="ARBA00023065"/>
    </source>
</evidence>
<dbReference type="RefSeq" id="WP_027849969.1">
    <property type="nucleotide sequence ID" value="NZ_BSOR01000016.1"/>
</dbReference>
<gene>
    <name evidence="18" type="primary">oadG2</name>
    <name evidence="16" type="synonym">oadG</name>
    <name evidence="18" type="ORF">GCM10007878_10810</name>
</gene>
<keyword evidence="9 16" id="KW-1278">Translocase</keyword>
<protein>
    <recommendedName>
        <fullName evidence="16">Probable oxaloacetate decarboxylase gamma chain</fullName>
        <ecNumber evidence="16">7.2.4.2</ecNumber>
    </recommendedName>
</protein>
<evidence type="ECO:0000256" key="3">
    <source>
        <dbReference type="ARBA" id="ARBA00004162"/>
    </source>
</evidence>
<evidence type="ECO:0000313" key="18">
    <source>
        <dbReference type="EMBL" id="GLR63646.1"/>
    </source>
</evidence>
<dbReference type="EC" id="7.2.4.2" evidence="16"/>
<evidence type="ECO:0000256" key="14">
    <source>
        <dbReference type="ARBA" id="ARBA00023201"/>
    </source>
</evidence>
<evidence type="ECO:0000256" key="5">
    <source>
        <dbReference type="ARBA" id="ARBA00011869"/>
    </source>
</evidence>
<comment type="function">
    <text evidence="2 16 17">Catalyzes the decarboxylation of oxaloacetate coupled to Na(+) translocation.</text>
</comment>
<name>A0ABQ5ZYA6_9GAMM</name>
<sequence>MHTTNLMTEGFNLMLMGMGFVFTFLTLLVIATTLMSKIILHFSKPEPVAKPAKPTASTLTQDKNTELIAAISAAIHLHRQQK</sequence>
<dbReference type="NCBIfam" id="TIGR01195">
    <property type="entry name" value="oadG_fam"/>
    <property type="match status" value="1"/>
</dbReference>
<reference evidence="19" key="1">
    <citation type="journal article" date="2019" name="Int. J. Syst. Evol. Microbiol.">
        <title>The Global Catalogue of Microorganisms (GCM) 10K type strain sequencing project: providing services to taxonomists for standard genome sequencing and annotation.</title>
        <authorList>
            <consortium name="The Broad Institute Genomics Platform"/>
            <consortium name="The Broad Institute Genome Sequencing Center for Infectious Disease"/>
            <person name="Wu L."/>
            <person name="Ma J."/>
        </authorList>
    </citation>
    <scope>NUCLEOTIDE SEQUENCE [LARGE SCALE GENOMIC DNA]</scope>
    <source>
        <strain evidence="19">NBRC 100033</strain>
    </source>
</reference>
<comment type="catalytic activity">
    <reaction evidence="15 16 17">
        <text>oxaloacetate + 2 Na(+)(in) + H(+) = pyruvate + 2 Na(+)(out) + CO2</text>
        <dbReference type="Rhea" id="RHEA:57724"/>
        <dbReference type="ChEBI" id="CHEBI:15361"/>
        <dbReference type="ChEBI" id="CHEBI:15378"/>
        <dbReference type="ChEBI" id="CHEBI:16452"/>
        <dbReference type="ChEBI" id="CHEBI:16526"/>
        <dbReference type="ChEBI" id="CHEBI:29101"/>
        <dbReference type="EC" id="7.2.4.2"/>
    </reaction>
</comment>
<evidence type="ECO:0000256" key="6">
    <source>
        <dbReference type="ARBA" id="ARBA00022448"/>
    </source>
</evidence>
<evidence type="ECO:0000256" key="8">
    <source>
        <dbReference type="ARBA" id="ARBA00022692"/>
    </source>
</evidence>
<keyword evidence="13 16" id="KW-0472">Membrane</keyword>
<keyword evidence="11 16" id="KW-0915">Sodium</keyword>
<keyword evidence="12 16" id="KW-0406">Ion transport</keyword>
<evidence type="ECO:0000256" key="17">
    <source>
        <dbReference type="RuleBase" id="RU004278"/>
    </source>
</evidence>
<dbReference type="Pfam" id="PF04277">
    <property type="entry name" value="OAD_gamma"/>
    <property type="match status" value="1"/>
</dbReference>
<keyword evidence="8 16" id="KW-0812">Transmembrane</keyword>
<dbReference type="InterPro" id="IPR005899">
    <property type="entry name" value="Na_pump_deCOase"/>
</dbReference>